<gene>
    <name evidence="2" type="ORF">PT974_01523</name>
</gene>
<sequence length="302" mass="33953">MRLVRDSLRHTFNKLARSDLGTLSRLPLEVLSLICLNLDIQSHFRFRQVNRRAREVSNVLQYQLVAEHGLQALHGLLLTQLAPYYTILDLYEALLIRDCTVCGSFGGFMFLLTGKKCCFECIKNAAELRIISLSGLSKAKNISSEILSELIPVLHTTSGIYALDEVPVNQSMECVSELQAINTLRMLGLWQSEANRVRVPTLTTWRYMAAVPLPHYDPETGLVEKGASCKGCHVKVEGSPYIDLDDRDKVYSMDGFLEHFQHCVDAQILYDESQGGTVCIEEPEFTLRGGYLSDYGLDGMPR</sequence>
<dbReference type="Proteomes" id="UP001338125">
    <property type="component" value="Unassembled WGS sequence"/>
</dbReference>
<dbReference type="Pfam" id="PF00646">
    <property type="entry name" value="F-box"/>
    <property type="match status" value="1"/>
</dbReference>
<dbReference type="EMBL" id="JAVFKD010000001">
    <property type="protein sequence ID" value="KAK5999134.1"/>
    <property type="molecule type" value="Genomic_DNA"/>
</dbReference>
<organism evidence="2 3">
    <name type="scientific">Cladobotryum mycophilum</name>
    <dbReference type="NCBI Taxonomy" id="491253"/>
    <lineage>
        <taxon>Eukaryota</taxon>
        <taxon>Fungi</taxon>
        <taxon>Dikarya</taxon>
        <taxon>Ascomycota</taxon>
        <taxon>Pezizomycotina</taxon>
        <taxon>Sordariomycetes</taxon>
        <taxon>Hypocreomycetidae</taxon>
        <taxon>Hypocreales</taxon>
        <taxon>Hypocreaceae</taxon>
        <taxon>Cladobotryum</taxon>
    </lineage>
</organism>
<comment type="caution">
    <text evidence="2">The sequence shown here is derived from an EMBL/GenBank/DDBJ whole genome shotgun (WGS) entry which is preliminary data.</text>
</comment>
<dbReference type="PROSITE" id="PS50181">
    <property type="entry name" value="FBOX"/>
    <property type="match status" value="1"/>
</dbReference>
<keyword evidence="3" id="KW-1185">Reference proteome</keyword>
<evidence type="ECO:0000313" key="3">
    <source>
        <dbReference type="Proteomes" id="UP001338125"/>
    </source>
</evidence>
<accession>A0ABR0T401</accession>
<protein>
    <recommendedName>
        <fullName evidence="1">F-box domain-containing protein</fullName>
    </recommendedName>
</protein>
<name>A0ABR0T401_9HYPO</name>
<evidence type="ECO:0000313" key="2">
    <source>
        <dbReference type="EMBL" id="KAK5999134.1"/>
    </source>
</evidence>
<dbReference type="InterPro" id="IPR001810">
    <property type="entry name" value="F-box_dom"/>
</dbReference>
<evidence type="ECO:0000259" key="1">
    <source>
        <dbReference type="PROSITE" id="PS50181"/>
    </source>
</evidence>
<dbReference type="InterPro" id="IPR036047">
    <property type="entry name" value="F-box-like_dom_sf"/>
</dbReference>
<feature type="domain" description="F-box" evidence="1">
    <location>
        <begin position="20"/>
        <end position="56"/>
    </location>
</feature>
<dbReference type="SUPFAM" id="SSF81383">
    <property type="entry name" value="F-box domain"/>
    <property type="match status" value="1"/>
</dbReference>
<reference evidence="2 3" key="1">
    <citation type="submission" date="2024-01" db="EMBL/GenBank/DDBJ databases">
        <title>Complete genome of Cladobotryum mycophilum ATHUM6906.</title>
        <authorList>
            <person name="Christinaki A.C."/>
            <person name="Myridakis A.I."/>
            <person name="Kouvelis V.N."/>
        </authorList>
    </citation>
    <scope>NUCLEOTIDE SEQUENCE [LARGE SCALE GENOMIC DNA]</scope>
    <source>
        <strain evidence="2 3">ATHUM6906</strain>
    </source>
</reference>
<proteinExistence type="predicted"/>
<dbReference type="CDD" id="cd09917">
    <property type="entry name" value="F-box_SF"/>
    <property type="match status" value="1"/>
</dbReference>